<dbReference type="EMBL" id="SPSF01000044">
    <property type="protein sequence ID" value="MPQ64309.1"/>
    <property type="molecule type" value="Genomic_DNA"/>
</dbReference>
<comment type="caution">
    <text evidence="10">The sequence shown here is derived from an EMBL/GenBank/DDBJ whole genome shotgun (WGS) entry which is preliminary data.</text>
</comment>
<dbReference type="SMART" id="SM00382">
    <property type="entry name" value="AAA"/>
    <property type="match status" value="1"/>
</dbReference>
<dbReference type="GO" id="GO:0005886">
    <property type="term" value="C:plasma membrane"/>
    <property type="evidence" value="ECO:0007669"/>
    <property type="project" value="UniProtKB-SubCell"/>
</dbReference>
<feature type="transmembrane region" description="Helical" evidence="7">
    <location>
        <begin position="151"/>
        <end position="169"/>
    </location>
</feature>
<protein>
    <submittedName>
        <fullName evidence="10">ABC transporter ATP-binding protein</fullName>
    </submittedName>
</protein>
<evidence type="ECO:0000256" key="2">
    <source>
        <dbReference type="ARBA" id="ARBA00022692"/>
    </source>
</evidence>
<organism evidence="10 11">
    <name type="scientific">Clostridium estertheticum</name>
    <dbReference type="NCBI Taxonomy" id="238834"/>
    <lineage>
        <taxon>Bacteria</taxon>
        <taxon>Bacillati</taxon>
        <taxon>Bacillota</taxon>
        <taxon>Clostridia</taxon>
        <taxon>Eubacteriales</taxon>
        <taxon>Clostridiaceae</taxon>
        <taxon>Clostridium</taxon>
    </lineage>
</organism>
<feature type="domain" description="ABC transmembrane type-1" evidence="9">
    <location>
        <begin position="16"/>
        <end position="294"/>
    </location>
</feature>
<proteinExistence type="predicted"/>
<feature type="transmembrane region" description="Helical" evidence="7">
    <location>
        <begin position="265"/>
        <end position="285"/>
    </location>
</feature>
<feature type="transmembrane region" description="Helical" evidence="7">
    <location>
        <begin position="51"/>
        <end position="68"/>
    </location>
</feature>
<dbReference type="InterPro" id="IPR011527">
    <property type="entry name" value="ABC1_TM_dom"/>
</dbReference>
<dbReference type="PROSITE" id="PS00211">
    <property type="entry name" value="ABC_TRANSPORTER_1"/>
    <property type="match status" value="1"/>
</dbReference>
<keyword evidence="5 7" id="KW-1133">Transmembrane helix</keyword>
<dbReference type="GO" id="GO:0005524">
    <property type="term" value="F:ATP binding"/>
    <property type="evidence" value="ECO:0007669"/>
    <property type="project" value="UniProtKB-KW"/>
</dbReference>
<dbReference type="Gene3D" id="1.20.1560.10">
    <property type="entry name" value="ABC transporter type 1, transmembrane domain"/>
    <property type="match status" value="1"/>
</dbReference>
<dbReference type="InterPro" id="IPR017871">
    <property type="entry name" value="ABC_transporter-like_CS"/>
</dbReference>
<evidence type="ECO:0000256" key="4">
    <source>
        <dbReference type="ARBA" id="ARBA00022840"/>
    </source>
</evidence>
<feature type="transmembrane region" description="Helical" evidence="7">
    <location>
        <begin position="228"/>
        <end position="259"/>
    </location>
</feature>
<dbReference type="SUPFAM" id="SSF52540">
    <property type="entry name" value="P-loop containing nucleoside triphosphate hydrolases"/>
    <property type="match status" value="1"/>
</dbReference>
<gene>
    <name evidence="10" type="ORF">E4V82_19650</name>
</gene>
<evidence type="ECO:0000256" key="6">
    <source>
        <dbReference type="ARBA" id="ARBA00023136"/>
    </source>
</evidence>
<dbReference type="RefSeq" id="WP_152753597.1">
    <property type="nucleotide sequence ID" value="NZ_SPSE01000045.1"/>
</dbReference>
<dbReference type="InterPro" id="IPR027417">
    <property type="entry name" value="P-loop_NTPase"/>
</dbReference>
<dbReference type="Pfam" id="PF00664">
    <property type="entry name" value="ABC_membrane"/>
    <property type="match status" value="1"/>
</dbReference>
<sequence>MKKYFFRFKGLLSVNIFIIILTAVANVYLAFILKSIVDIGTNGTVSELKTALVFSLCYVAATFAIGYTRKFLEALYIKKTLIALKNDVFSKILGQNLKSFNEENSAKYISLITNDINIVEQDYFINILQIIYNAVSFVIATFAIIKMNVYITIGVFIVGAVTIIIPMVFGKKLGKNKNIYSDNLGIFTTKVKDMFSGFEVIKSFNIEDKIQDEYKISNYRVENSKYKYLLLSAFVDGLSEIGGFLMFFTAIGLGTYFVIKGELTVGAMIATVQLMNNIVGPLVIVSTRLNKVKAVKLIGEKLVKFAGKNQNCDSGIDKLSFEKGITFENVNFCYSKERKTLDSVSLNIKKGSKYAIVGGSGSGKSTLLKLFLRYYEDFEGAIKIDGVDNREIKVSDLYKLITVIHQNVFMFDNSIGENITLFREYGEVDIKRAVKLSGLEELVDRLSGGLDSNVGENGCNLSGGEKQRVAIARALIKNTPILILDEATSSLDNETAYNIEKSILDIDELTCMVVTHKLVDEILRMYDGIIVVNNGRIEEIGSFDELTQKKGYFFSLYNITKEDLVK</sequence>
<name>A0A5N7ITQ1_9CLOT</name>
<comment type="subcellular location">
    <subcellularLocation>
        <location evidence="1">Cell membrane</location>
        <topology evidence="1">Multi-pass membrane protein</topology>
    </subcellularLocation>
</comment>
<dbReference type="InterPro" id="IPR003439">
    <property type="entry name" value="ABC_transporter-like_ATP-bd"/>
</dbReference>
<dbReference type="PROSITE" id="PS50893">
    <property type="entry name" value="ABC_TRANSPORTER_2"/>
    <property type="match status" value="1"/>
</dbReference>
<feature type="transmembrane region" description="Helical" evidence="7">
    <location>
        <begin position="12"/>
        <end position="31"/>
    </location>
</feature>
<keyword evidence="4 10" id="KW-0067">ATP-binding</keyword>
<dbReference type="InterPro" id="IPR039421">
    <property type="entry name" value="Type_1_exporter"/>
</dbReference>
<dbReference type="PROSITE" id="PS50929">
    <property type="entry name" value="ABC_TM1F"/>
    <property type="match status" value="1"/>
</dbReference>
<evidence type="ECO:0000256" key="1">
    <source>
        <dbReference type="ARBA" id="ARBA00004651"/>
    </source>
</evidence>
<reference evidence="10 11" key="1">
    <citation type="journal article" date="2019" name="Lett. Appl. Microbiol.">
        <title>A case of 'blown pack' spoilage of vacuum-packaged pork likely associated with Clostridium estertheticum in Canada.</title>
        <authorList>
            <person name="Zhang P."/>
            <person name="Ward P."/>
            <person name="McMullen L.M."/>
            <person name="Yang X."/>
        </authorList>
    </citation>
    <scope>NUCLEOTIDE SEQUENCE [LARGE SCALE GENOMIC DNA]</scope>
    <source>
        <strain evidence="10 11">MA19</strain>
    </source>
</reference>
<evidence type="ECO:0000256" key="7">
    <source>
        <dbReference type="SAM" id="Phobius"/>
    </source>
</evidence>
<evidence type="ECO:0000259" key="8">
    <source>
        <dbReference type="PROSITE" id="PS50893"/>
    </source>
</evidence>
<keyword evidence="2 7" id="KW-0812">Transmembrane</keyword>
<dbReference type="InterPro" id="IPR036640">
    <property type="entry name" value="ABC1_TM_sf"/>
</dbReference>
<dbReference type="GO" id="GO:0016887">
    <property type="term" value="F:ATP hydrolysis activity"/>
    <property type="evidence" value="ECO:0007669"/>
    <property type="project" value="InterPro"/>
</dbReference>
<dbReference type="Gene3D" id="3.40.50.300">
    <property type="entry name" value="P-loop containing nucleotide triphosphate hydrolases"/>
    <property type="match status" value="1"/>
</dbReference>
<dbReference type="PANTHER" id="PTHR43394:SF1">
    <property type="entry name" value="ATP-BINDING CASSETTE SUB-FAMILY B MEMBER 10, MITOCHONDRIAL"/>
    <property type="match status" value="1"/>
</dbReference>
<feature type="transmembrane region" description="Helical" evidence="7">
    <location>
        <begin position="123"/>
        <end position="145"/>
    </location>
</feature>
<evidence type="ECO:0000256" key="3">
    <source>
        <dbReference type="ARBA" id="ARBA00022741"/>
    </source>
</evidence>
<evidence type="ECO:0000313" key="11">
    <source>
        <dbReference type="Proteomes" id="UP000342249"/>
    </source>
</evidence>
<keyword evidence="3" id="KW-0547">Nucleotide-binding</keyword>
<dbReference type="SUPFAM" id="SSF90123">
    <property type="entry name" value="ABC transporter transmembrane region"/>
    <property type="match status" value="1"/>
</dbReference>
<evidence type="ECO:0000256" key="5">
    <source>
        <dbReference type="ARBA" id="ARBA00022989"/>
    </source>
</evidence>
<feature type="domain" description="ABC transporter" evidence="8">
    <location>
        <begin position="325"/>
        <end position="559"/>
    </location>
</feature>
<evidence type="ECO:0000313" key="10">
    <source>
        <dbReference type="EMBL" id="MPQ64309.1"/>
    </source>
</evidence>
<dbReference type="GO" id="GO:0015421">
    <property type="term" value="F:ABC-type oligopeptide transporter activity"/>
    <property type="evidence" value="ECO:0007669"/>
    <property type="project" value="TreeGrafter"/>
</dbReference>
<keyword evidence="6 7" id="KW-0472">Membrane</keyword>
<accession>A0A5N7ITQ1</accession>
<dbReference type="PANTHER" id="PTHR43394">
    <property type="entry name" value="ATP-DEPENDENT PERMEASE MDL1, MITOCHONDRIAL"/>
    <property type="match status" value="1"/>
</dbReference>
<evidence type="ECO:0000259" key="9">
    <source>
        <dbReference type="PROSITE" id="PS50929"/>
    </source>
</evidence>
<dbReference type="CDD" id="cd07346">
    <property type="entry name" value="ABC_6TM_exporters"/>
    <property type="match status" value="1"/>
</dbReference>
<dbReference type="InterPro" id="IPR003593">
    <property type="entry name" value="AAA+_ATPase"/>
</dbReference>
<dbReference type="Pfam" id="PF00005">
    <property type="entry name" value="ABC_tran"/>
    <property type="match status" value="1"/>
</dbReference>
<dbReference type="AlphaFoldDB" id="A0A5N7ITQ1"/>
<dbReference type="Proteomes" id="UP000342249">
    <property type="component" value="Unassembled WGS sequence"/>
</dbReference>